<dbReference type="AlphaFoldDB" id="W4IUY2"/>
<reference evidence="1 2" key="1">
    <citation type="submission" date="2013-02" db="EMBL/GenBank/DDBJ databases">
        <title>The Genome Annotation of Plasmodium falciparum Palo Alto/Uganda.</title>
        <authorList>
            <consortium name="The Broad Institute Genome Sequencing Platform"/>
            <consortium name="The Broad Institute Genome Sequencing Center for Infectious Disease"/>
            <person name="Neafsey D."/>
            <person name="Hoffman S."/>
            <person name="Volkman S."/>
            <person name="Rosenthal P."/>
            <person name="Walker B."/>
            <person name="Young S.K."/>
            <person name="Zeng Q."/>
            <person name="Gargeya S."/>
            <person name="Fitzgerald M."/>
            <person name="Haas B."/>
            <person name="Abouelleil A."/>
            <person name="Allen A.W."/>
            <person name="Alvarado L."/>
            <person name="Arachchi H.M."/>
            <person name="Berlin A.M."/>
            <person name="Chapman S.B."/>
            <person name="Gainer-Dewar J."/>
            <person name="Goldberg J."/>
            <person name="Griggs A."/>
            <person name="Gujja S."/>
            <person name="Hansen M."/>
            <person name="Howarth C."/>
            <person name="Imamovic A."/>
            <person name="Ireland A."/>
            <person name="Larimer J."/>
            <person name="McCowan C."/>
            <person name="Murphy C."/>
            <person name="Pearson M."/>
            <person name="Poon T.W."/>
            <person name="Priest M."/>
            <person name="Roberts A."/>
            <person name="Saif S."/>
            <person name="Shea T."/>
            <person name="Sisk P."/>
            <person name="Sykes S."/>
            <person name="Wortman J."/>
            <person name="Nusbaum C."/>
            <person name="Birren B."/>
        </authorList>
    </citation>
    <scope>NUCLEOTIDE SEQUENCE [LARGE SCALE GENOMIC DNA]</scope>
    <source>
        <strain evidence="1 2">Palo Alto/Uganda</strain>
    </source>
</reference>
<reference evidence="1 2" key="2">
    <citation type="submission" date="2013-02" db="EMBL/GenBank/DDBJ databases">
        <title>The Genome Sequence of Plasmodium falciparum Palo Alto/Uganda.</title>
        <authorList>
            <consortium name="The Broad Institute Genome Sequencing Platform"/>
            <consortium name="The Broad Institute Genome Sequencing Center for Infectious Disease"/>
            <person name="Neafsey D."/>
            <person name="Cheeseman I."/>
            <person name="Volkman S."/>
            <person name="Adams J."/>
            <person name="Walker B."/>
            <person name="Young S.K."/>
            <person name="Zeng Q."/>
            <person name="Gargeya S."/>
            <person name="Fitzgerald M."/>
            <person name="Haas B."/>
            <person name="Abouelleil A."/>
            <person name="Alvarado L."/>
            <person name="Arachchi H.M."/>
            <person name="Berlin A.M."/>
            <person name="Chapman S.B."/>
            <person name="Dewar J."/>
            <person name="Goldberg J."/>
            <person name="Griggs A."/>
            <person name="Gujja S."/>
            <person name="Hansen M."/>
            <person name="Howarth C."/>
            <person name="Imamovic A."/>
            <person name="Larimer J."/>
            <person name="McCowan C."/>
            <person name="Murphy C."/>
            <person name="Neiman D."/>
            <person name="Pearson M."/>
            <person name="Priest M."/>
            <person name="Roberts A."/>
            <person name="Saif S."/>
            <person name="Shea T."/>
            <person name="Sisk P."/>
            <person name="Sykes S."/>
            <person name="Wortman J."/>
            <person name="Nusbaum C."/>
            <person name="Birren B."/>
        </authorList>
    </citation>
    <scope>NUCLEOTIDE SEQUENCE [LARGE SCALE GENOMIC DNA]</scope>
    <source>
        <strain evidence="1 2">Palo Alto/Uganda</strain>
    </source>
</reference>
<protein>
    <submittedName>
        <fullName evidence="1">Uncharacterized protein</fullName>
    </submittedName>
</protein>
<name>W4IUY2_PLAFP</name>
<proteinExistence type="predicted"/>
<organism evidence="1 2">
    <name type="scientific">Plasmodium falciparum (isolate Palo Alto / Uganda)</name>
    <dbReference type="NCBI Taxonomy" id="57270"/>
    <lineage>
        <taxon>Eukaryota</taxon>
        <taxon>Sar</taxon>
        <taxon>Alveolata</taxon>
        <taxon>Apicomplexa</taxon>
        <taxon>Aconoidasida</taxon>
        <taxon>Haemosporida</taxon>
        <taxon>Plasmodiidae</taxon>
        <taxon>Plasmodium</taxon>
        <taxon>Plasmodium (Laverania)</taxon>
    </lineage>
</organism>
<evidence type="ECO:0000313" key="2">
    <source>
        <dbReference type="Proteomes" id="UP000019103"/>
    </source>
</evidence>
<gene>
    <name evidence="1" type="ORF">PFUGPA_03680</name>
</gene>
<dbReference type="Proteomes" id="UP000019103">
    <property type="component" value="Unassembled WGS sequence"/>
</dbReference>
<accession>W4IUY2</accession>
<dbReference type="EMBL" id="KI927384">
    <property type="protein sequence ID" value="ETW53808.1"/>
    <property type="molecule type" value="Genomic_DNA"/>
</dbReference>
<sequence length="69" mass="8274">MMKGEIIKIRSSNIYYVSFQKRKINRDEIKISNLLYSILLEKPFNDLYGKNPYCPINQKYNLGFSKKHQ</sequence>
<evidence type="ECO:0000313" key="1">
    <source>
        <dbReference type="EMBL" id="ETW53808.1"/>
    </source>
</evidence>